<name>A0ABT7E289_9NEIS</name>
<dbReference type="InterPro" id="IPR016166">
    <property type="entry name" value="FAD-bd_PCMH"/>
</dbReference>
<keyword evidence="1" id="KW-0285">Flavoprotein</keyword>
<feature type="signal peptide" evidence="4">
    <location>
        <begin position="1"/>
        <end position="34"/>
    </location>
</feature>
<accession>A0ABT7E289</accession>
<feature type="chain" id="PRO_5046665664" evidence="4">
    <location>
        <begin position="35"/>
        <end position="475"/>
    </location>
</feature>
<evidence type="ECO:0000256" key="1">
    <source>
        <dbReference type="ARBA" id="ARBA00022630"/>
    </source>
</evidence>
<keyword evidence="4" id="KW-0732">Signal</keyword>
<evidence type="ECO:0000313" key="6">
    <source>
        <dbReference type="EMBL" id="MDK2126427.1"/>
    </source>
</evidence>
<dbReference type="Pfam" id="PF01565">
    <property type="entry name" value="FAD_binding_4"/>
    <property type="match status" value="1"/>
</dbReference>
<dbReference type="PROSITE" id="PS51318">
    <property type="entry name" value="TAT"/>
    <property type="match status" value="1"/>
</dbReference>
<comment type="caution">
    <text evidence="6">The sequence shown here is derived from an EMBL/GenBank/DDBJ whole genome shotgun (WGS) entry which is preliminary data.</text>
</comment>
<dbReference type="PANTHER" id="PTHR43762">
    <property type="entry name" value="L-GULONOLACTONE OXIDASE"/>
    <property type="match status" value="1"/>
</dbReference>
<dbReference type="InterPro" id="IPR006311">
    <property type="entry name" value="TAT_signal"/>
</dbReference>
<dbReference type="RefSeq" id="WP_284102746.1">
    <property type="nucleotide sequence ID" value="NZ_JARRAF010000038.1"/>
</dbReference>
<dbReference type="PROSITE" id="PS51387">
    <property type="entry name" value="FAD_PCMH"/>
    <property type="match status" value="1"/>
</dbReference>
<keyword evidence="3" id="KW-0560">Oxidoreductase</keyword>
<evidence type="ECO:0000256" key="4">
    <source>
        <dbReference type="SAM" id="SignalP"/>
    </source>
</evidence>
<dbReference type="SUPFAM" id="SSF56176">
    <property type="entry name" value="FAD-binding/transporter-associated domain-like"/>
    <property type="match status" value="1"/>
</dbReference>
<keyword evidence="2" id="KW-0274">FAD</keyword>
<dbReference type="Proteomes" id="UP001172778">
    <property type="component" value="Unassembled WGS sequence"/>
</dbReference>
<feature type="domain" description="FAD-binding PCMH-type" evidence="5">
    <location>
        <begin position="45"/>
        <end position="213"/>
    </location>
</feature>
<proteinExistence type="predicted"/>
<evidence type="ECO:0000256" key="2">
    <source>
        <dbReference type="ARBA" id="ARBA00022827"/>
    </source>
</evidence>
<sequence length="475" mass="52985">MPAPQFPATRRTFLCQSLAALGWLAMPALRPAWAAIPIPNVTRLYTVSVAKVVVPLSVQEVCATLKAWPGQVAVGGGRYSMGGQIGIQDGLHLDMRSLNQLVWIQPEQSKVRIQAGMRWRDLQEVLDPLGLAVQTMQSYSNFTIGGSVSVNAHGRYVGNGPVGHSVLALQLVLADGSVREASPKQNADLFAAVIGGYGALAVITEIELQLARNSHIERAVRIVPLDAYVEHFQRDVLADERSVLHNADLMPPRFDAPVSVTWRTSDQPLTVTERLVPRNRSYRLDRSVLLALTEVPGALSLRRKVIHPLLNAGSKVQWRNREASLDVAELEPENRAHSTYVLQEYFIPPKYFTNFARGMAAILRANRAKVLNVSVRHSPADKVSLMAWAKQEVFSFVLFYKQGTSAEAQAEVGEWTRQLIDLALQHEGRYYLPYQLHASRQQFEQAYPEVIQLRGLKQKYDPAGKLSNSLWQKYL</sequence>
<dbReference type="InterPro" id="IPR010031">
    <property type="entry name" value="FAD_lactone_oxidase-like"/>
</dbReference>
<evidence type="ECO:0000256" key="3">
    <source>
        <dbReference type="ARBA" id="ARBA00023002"/>
    </source>
</evidence>
<dbReference type="InterPro" id="IPR036318">
    <property type="entry name" value="FAD-bd_PCMH-like_sf"/>
</dbReference>
<gene>
    <name evidence="6" type="ORF">PZA18_20515</name>
</gene>
<dbReference type="Gene3D" id="3.30.465.10">
    <property type="match status" value="1"/>
</dbReference>
<dbReference type="SUPFAM" id="SSF55103">
    <property type="entry name" value="FAD-linked oxidases, C-terminal domain"/>
    <property type="match status" value="1"/>
</dbReference>
<dbReference type="InterPro" id="IPR016164">
    <property type="entry name" value="FAD-linked_Oxase-like_C"/>
</dbReference>
<evidence type="ECO:0000259" key="5">
    <source>
        <dbReference type="PROSITE" id="PS51387"/>
    </source>
</evidence>
<dbReference type="Pfam" id="PF04030">
    <property type="entry name" value="ALO"/>
    <property type="match status" value="1"/>
</dbReference>
<protein>
    <submittedName>
        <fullName evidence="6">FAD-binding oxidoreductase</fullName>
    </submittedName>
</protein>
<keyword evidence="7" id="KW-1185">Reference proteome</keyword>
<organism evidence="6 7">
    <name type="scientific">Parachitinimonas caeni</name>
    <dbReference type="NCBI Taxonomy" id="3031301"/>
    <lineage>
        <taxon>Bacteria</taxon>
        <taxon>Pseudomonadati</taxon>
        <taxon>Pseudomonadota</taxon>
        <taxon>Betaproteobacteria</taxon>
        <taxon>Neisseriales</taxon>
        <taxon>Chitinibacteraceae</taxon>
        <taxon>Parachitinimonas</taxon>
    </lineage>
</organism>
<dbReference type="InterPro" id="IPR007173">
    <property type="entry name" value="ALO_C"/>
</dbReference>
<dbReference type="InterPro" id="IPR016169">
    <property type="entry name" value="FAD-bd_PCMH_sub2"/>
</dbReference>
<reference evidence="6" key="1">
    <citation type="submission" date="2023-03" db="EMBL/GenBank/DDBJ databases">
        <title>Chitinimonas shenzhenensis gen. nov., sp. nov., a novel member of family Burkholderiaceae isolated from activated sludge collected in Shen Zhen, China.</title>
        <authorList>
            <person name="Wang X."/>
        </authorList>
    </citation>
    <scope>NUCLEOTIDE SEQUENCE</scope>
    <source>
        <strain evidence="6">DQS-5</strain>
    </source>
</reference>
<evidence type="ECO:0000313" key="7">
    <source>
        <dbReference type="Proteomes" id="UP001172778"/>
    </source>
</evidence>
<dbReference type="PANTHER" id="PTHR43762:SF1">
    <property type="entry name" value="D-ARABINONO-1,4-LACTONE OXIDASE"/>
    <property type="match status" value="1"/>
</dbReference>
<dbReference type="InterPro" id="IPR006094">
    <property type="entry name" value="Oxid_FAD_bind_N"/>
</dbReference>
<dbReference type="EMBL" id="JARRAF010000038">
    <property type="protein sequence ID" value="MDK2126427.1"/>
    <property type="molecule type" value="Genomic_DNA"/>
</dbReference>